<dbReference type="KEGG" id="samy:DB32_008006"/>
<dbReference type="Proteomes" id="UP000034883">
    <property type="component" value="Chromosome"/>
</dbReference>
<name>A0A0F6YML7_9BACT</name>
<evidence type="ECO:0000256" key="1">
    <source>
        <dbReference type="SAM" id="Coils"/>
    </source>
</evidence>
<proteinExistence type="predicted"/>
<keyword evidence="1" id="KW-0175">Coiled coil</keyword>
<feature type="transmembrane region" description="Helical" evidence="2">
    <location>
        <begin position="215"/>
        <end position="236"/>
    </location>
</feature>
<sequence>MTALVCDASSASAQAWEHEAIAIARAGRASEAIERLERAEAEEVRARSELVALHALRAELRDALGAHDAARIDLRRLAALDPTRDLPSSATLELRRALDEERAALGGALAVDVDVQRGAGRAVVRVHARHAPSGLVQAVRVSVRSARDGRWQVLHGDEVDIPIESIDALDLAIELLGPRGIVLATRGTTALPEHFAGTTAGEIAAREERSGDDTLVWVVGVSVGVLVVTAAVLGLVSTVGSQESDHTAVDGPVVRF</sequence>
<gene>
    <name evidence="3" type="ORF">DB32_008006</name>
</gene>
<evidence type="ECO:0000256" key="2">
    <source>
        <dbReference type="SAM" id="Phobius"/>
    </source>
</evidence>
<evidence type="ECO:0000313" key="3">
    <source>
        <dbReference type="EMBL" id="AKF10857.1"/>
    </source>
</evidence>
<evidence type="ECO:0000313" key="4">
    <source>
        <dbReference type="Proteomes" id="UP000034883"/>
    </source>
</evidence>
<keyword evidence="2" id="KW-0472">Membrane</keyword>
<dbReference type="EMBL" id="CP011125">
    <property type="protein sequence ID" value="AKF10857.1"/>
    <property type="molecule type" value="Genomic_DNA"/>
</dbReference>
<dbReference type="AlphaFoldDB" id="A0A0F6YML7"/>
<keyword evidence="4" id="KW-1185">Reference proteome</keyword>
<keyword evidence="2" id="KW-0812">Transmembrane</keyword>
<dbReference type="RefSeq" id="WP_157070093.1">
    <property type="nucleotide sequence ID" value="NZ_CP011125.1"/>
</dbReference>
<accession>A0A0F6YML7</accession>
<feature type="coiled-coil region" evidence="1">
    <location>
        <begin position="29"/>
        <end position="56"/>
    </location>
</feature>
<organism evidence="3 4">
    <name type="scientific">Sandaracinus amylolyticus</name>
    <dbReference type="NCBI Taxonomy" id="927083"/>
    <lineage>
        <taxon>Bacteria</taxon>
        <taxon>Pseudomonadati</taxon>
        <taxon>Myxococcota</taxon>
        <taxon>Polyangia</taxon>
        <taxon>Polyangiales</taxon>
        <taxon>Sandaracinaceae</taxon>
        <taxon>Sandaracinus</taxon>
    </lineage>
</organism>
<protein>
    <submittedName>
        <fullName evidence="3">Uncharacterized protein</fullName>
    </submittedName>
</protein>
<reference evidence="3 4" key="1">
    <citation type="submission" date="2015-03" db="EMBL/GenBank/DDBJ databases">
        <title>Genome assembly of Sandaracinus amylolyticus DSM 53668.</title>
        <authorList>
            <person name="Sharma G."/>
            <person name="Subramanian S."/>
        </authorList>
    </citation>
    <scope>NUCLEOTIDE SEQUENCE [LARGE SCALE GENOMIC DNA]</scope>
    <source>
        <strain evidence="3 4">DSM 53668</strain>
    </source>
</reference>
<keyword evidence="2" id="KW-1133">Transmembrane helix</keyword>